<reference evidence="1" key="2">
    <citation type="journal article" date="2010" name="Nature">
        <title>Comparative genomics reveals mobile pathogenicity chromosomes in Fusarium.</title>
        <authorList>
            <person name="Ma L.J."/>
            <person name="van der Does H.C."/>
            <person name="Borkovich K.A."/>
            <person name="Coleman J.J."/>
            <person name="Daboussi M.J."/>
            <person name="Di Pietro A."/>
            <person name="Dufresne M."/>
            <person name="Freitag M."/>
            <person name="Grabherr M."/>
            <person name="Henrissat B."/>
            <person name="Houterman P.M."/>
            <person name="Kang S."/>
            <person name="Shim W.B."/>
            <person name="Woloshuk C."/>
            <person name="Xie X."/>
            <person name="Xu J.R."/>
            <person name="Antoniw J."/>
            <person name="Baker S.E."/>
            <person name="Bluhm B.H."/>
            <person name="Breakspear A."/>
            <person name="Brown D.W."/>
            <person name="Butchko R.A."/>
            <person name="Chapman S."/>
            <person name="Coulson R."/>
            <person name="Coutinho P.M."/>
            <person name="Danchin E.G."/>
            <person name="Diener A."/>
            <person name="Gale L.R."/>
            <person name="Gardiner D.M."/>
            <person name="Goff S."/>
            <person name="Hammond-Kosack K.E."/>
            <person name="Hilburn K."/>
            <person name="Hua-Van A."/>
            <person name="Jonkers W."/>
            <person name="Kazan K."/>
            <person name="Kodira C.D."/>
            <person name="Koehrsen M."/>
            <person name="Kumar L."/>
            <person name="Lee Y.H."/>
            <person name="Li L."/>
            <person name="Manners J.M."/>
            <person name="Miranda-Saavedra D."/>
            <person name="Mukherjee M."/>
            <person name="Park G."/>
            <person name="Park J."/>
            <person name="Park S.Y."/>
            <person name="Proctor R.H."/>
            <person name="Regev A."/>
            <person name="Ruiz-Roldan M.C."/>
            <person name="Sain D."/>
            <person name="Sakthikumar S."/>
            <person name="Sykes S."/>
            <person name="Schwartz D.C."/>
            <person name="Turgeon B.G."/>
            <person name="Wapinski I."/>
            <person name="Yoder O."/>
            <person name="Young S."/>
            <person name="Zeng Q."/>
            <person name="Zhou S."/>
            <person name="Galagan J."/>
            <person name="Cuomo C.A."/>
            <person name="Kistler H.C."/>
            <person name="Rep M."/>
        </authorList>
    </citation>
    <scope>NUCLEOTIDE SEQUENCE [LARGE SCALE GENOMIC DNA]</scope>
    <source>
        <strain evidence="1">4287</strain>
    </source>
</reference>
<accession>A0A0J9VDM9</accession>
<evidence type="ECO:0000313" key="1">
    <source>
        <dbReference type="EMBL" id="KNB09056.1"/>
    </source>
</evidence>
<reference evidence="1" key="1">
    <citation type="submission" date="2007-04" db="EMBL/GenBank/DDBJ databases">
        <authorList>
            <consortium name="The Broad Institute Genome Sequencing Platform"/>
            <person name="Birren B."/>
            <person name="Lander E."/>
            <person name="Galagan J."/>
            <person name="Nusbaum C."/>
            <person name="Devon K."/>
            <person name="Ma L.-J."/>
            <person name="Jaffe D."/>
            <person name="Butler J."/>
            <person name="Alvarez P."/>
            <person name="Gnerre S."/>
            <person name="Grabherr M."/>
            <person name="Kleber M."/>
            <person name="Mauceli E."/>
            <person name="Brockman W."/>
            <person name="MacCallum I.A."/>
            <person name="Young S."/>
            <person name="LaButti K."/>
            <person name="DeCaprio D."/>
            <person name="Crawford M."/>
            <person name="Koehrsen M."/>
            <person name="Engels R."/>
            <person name="Montgomery P."/>
            <person name="Pearson M."/>
            <person name="Howarth C."/>
            <person name="Larson L."/>
            <person name="White J."/>
            <person name="O'Leary S."/>
            <person name="Kodira C."/>
            <person name="Zeng Q."/>
            <person name="Yandava C."/>
            <person name="Alvarado L."/>
            <person name="Kistler C."/>
            <person name="Shim W.-B."/>
            <person name="Kang S."/>
            <person name="Woloshuk C."/>
        </authorList>
    </citation>
    <scope>NUCLEOTIDE SEQUENCE</scope>
    <source>
        <strain evidence="1">4287</strain>
    </source>
</reference>
<dbReference type="Proteomes" id="UP000009097">
    <property type="component" value="Unassembled WGS sequence"/>
</dbReference>
<dbReference type="EMBL" id="DS231707">
    <property type="protein sequence ID" value="KNB09056.1"/>
    <property type="molecule type" value="Genomic_DNA"/>
</dbReference>
<protein>
    <submittedName>
        <fullName evidence="1">Uncharacterized protein</fullName>
    </submittedName>
</protein>
<dbReference type="RefSeq" id="XP_018247102.1">
    <property type="nucleotide sequence ID" value="XM_018400408.1"/>
</dbReference>
<sequence>MDHAKGVKGTLVNSVEAARLDVIQSEERILGCYLINRQHLGPSTAVSLKPLIFLKNGSKLRSIREIQIAEVADRDIRDAVVILTLEVLAKVFDKFGSILSNLDIDLGRKLLTHAVVAGLSCRVGKRWVFLDNENFALEVRVRHEKPGNC</sequence>
<evidence type="ECO:0000313" key="2">
    <source>
        <dbReference type="Proteomes" id="UP000009097"/>
    </source>
</evidence>
<dbReference type="KEGG" id="fox:FOXG_20136"/>
<dbReference type="RefSeq" id="XP_018247101.1">
    <property type="nucleotide sequence ID" value="XM_018400407.1"/>
</dbReference>
<dbReference type="AlphaFoldDB" id="A0A0J9VDM9"/>
<gene>
    <name evidence="1" type="ORF">FOXG_20136</name>
</gene>
<name>A0A0J9VDM9_FUSO4</name>
<dbReference type="GeneID" id="28960842"/>
<dbReference type="VEuPathDB" id="FungiDB:FOXG_20136"/>
<proteinExistence type="predicted"/>
<organism evidence="1 2">
    <name type="scientific">Fusarium oxysporum f. sp. lycopersici (strain 4287 / CBS 123668 / FGSC 9935 / NRRL 34936)</name>
    <name type="common">Fusarium vascular wilt of tomato</name>
    <dbReference type="NCBI Taxonomy" id="426428"/>
    <lineage>
        <taxon>Eukaryota</taxon>
        <taxon>Fungi</taxon>
        <taxon>Dikarya</taxon>
        <taxon>Ascomycota</taxon>
        <taxon>Pezizomycotina</taxon>
        <taxon>Sordariomycetes</taxon>
        <taxon>Hypocreomycetidae</taxon>
        <taxon>Hypocreales</taxon>
        <taxon>Nectriaceae</taxon>
        <taxon>Fusarium</taxon>
        <taxon>Fusarium oxysporum species complex</taxon>
    </lineage>
</organism>
<dbReference type="EMBL" id="DS231707">
    <property type="protein sequence ID" value="KNB09057.1"/>
    <property type="molecule type" value="Genomic_DNA"/>
</dbReference>